<feature type="transmembrane region" description="Helical" evidence="1">
    <location>
        <begin position="276"/>
        <end position="297"/>
    </location>
</feature>
<keyword evidence="1" id="KW-0472">Membrane</keyword>
<feature type="domain" description="Zona occludens toxin N-terminal" evidence="2">
    <location>
        <begin position="4"/>
        <end position="260"/>
    </location>
</feature>
<dbReference type="RefSeq" id="WP_165565080.1">
    <property type="nucleotide sequence ID" value="NZ_CP045857.1"/>
</dbReference>
<evidence type="ECO:0000256" key="1">
    <source>
        <dbReference type="SAM" id="Phobius"/>
    </source>
</evidence>
<protein>
    <submittedName>
        <fullName evidence="3">Zona occludens toxin-like protein</fullName>
    </submittedName>
</protein>
<dbReference type="Proteomes" id="UP000502117">
    <property type="component" value="Chromosome"/>
</dbReference>
<dbReference type="Pfam" id="PF05707">
    <property type="entry name" value="Zot"/>
    <property type="match status" value="1"/>
</dbReference>
<dbReference type="InterPro" id="IPR027417">
    <property type="entry name" value="P-loop_NTPase"/>
</dbReference>
<dbReference type="EMBL" id="CP045857">
    <property type="protein sequence ID" value="QIJ04706.1"/>
    <property type="molecule type" value="Genomic_DNA"/>
</dbReference>
<keyword evidence="1" id="KW-1133">Transmembrane helix</keyword>
<organism evidence="3 4">
    <name type="scientific">Shewanella chilikensis</name>
    <dbReference type="NCBI Taxonomy" id="558541"/>
    <lineage>
        <taxon>Bacteria</taxon>
        <taxon>Pseudomonadati</taxon>
        <taxon>Pseudomonadota</taxon>
        <taxon>Gammaproteobacteria</taxon>
        <taxon>Alteromonadales</taxon>
        <taxon>Shewanellaceae</taxon>
        <taxon>Shewanella</taxon>
    </lineage>
</organism>
<evidence type="ECO:0000313" key="4">
    <source>
        <dbReference type="Proteomes" id="UP000502117"/>
    </source>
</evidence>
<keyword evidence="1" id="KW-0812">Transmembrane</keyword>
<reference evidence="3 4" key="1">
    <citation type="submission" date="2019-11" db="EMBL/GenBank/DDBJ databases">
        <title>Complete Genome Sequence of Shewanella chilikensis Strain DC57, Isolated from Corroded Seal Rings at a floating production facility in Australia.</title>
        <authorList>
            <person name="Salgar-Chaparro S.J."/>
            <person name="Castillo-Villamizar G.A."/>
            <person name="Poehlein A."/>
            <person name="Daniel R."/>
            <person name="Machuca L."/>
        </authorList>
    </citation>
    <scope>NUCLEOTIDE SEQUENCE [LARGE SCALE GENOMIC DNA]</scope>
    <source>
        <strain evidence="3 4">DC57</strain>
    </source>
</reference>
<evidence type="ECO:0000259" key="2">
    <source>
        <dbReference type="Pfam" id="PF05707"/>
    </source>
</evidence>
<accession>A0A6G7LSA5</accession>
<gene>
    <name evidence="3" type="ORF">GII14_11460</name>
</gene>
<dbReference type="Gene3D" id="3.40.50.300">
    <property type="entry name" value="P-loop containing nucleotide triphosphate hydrolases"/>
    <property type="match status" value="1"/>
</dbReference>
<dbReference type="KEGG" id="schk:GII14_11460"/>
<proteinExistence type="predicted"/>
<sequence>MASILVHGAPGSYKSASTLWFELLPALREGRLVITNIEGLKPLETIESILGEKFPESAKLWRISTQNERGLALMRRFYCWAPLGAFIVIDEVQGVYPSSAADKGFRIEELTPIPPDRLELPEWMLAEYYDSLDKISPETLSEGDVDDLGLTLFDDNGHILYPSSISDAFNRHRKYNWDIVCATPYIAEVHALLRGVSETAYAYKHNDALGKVIPYFARRPRIYPHKAKENGNHVPAKAYVFSRKVPLEVFKLYKSTSTGAVTDQSKGATPLSSPKFLAAALTVVCCIGWFIYSLGFASDSKVESKAVSAAAPGAPVAGQGDAKAVSAVSASQAVKGSADDVRPVNLPWGAKEVYLTGVLDTYNKNRFLVERDFYFELRAGAKSFSANSDLLASMGFSFEYKSDCLVVVRQGGSSFNAVCLPHESFEWTDSEVVNNAKPSVSLF</sequence>
<dbReference type="InterPro" id="IPR008900">
    <property type="entry name" value="Zot_N"/>
</dbReference>
<name>A0A6G7LSA5_9GAMM</name>
<dbReference type="AlphaFoldDB" id="A0A6G7LSA5"/>
<evidence type="ECO:0000313" key="3">
    <source>
        <dbReference type="EMBL" id="QIJ04706.1"/>
    </source>
</evidence>